<dbReference type="Proteomes" id="UP000521922">
    <property type="component" value="Unassembled WGS sequence"/>
</dbReference>
<feature type="transmembrane region" description="Helical" evidence="1">
    <location>
        <begin position="68"/>
        <end position="89"/>
    </location>
</feature>
<feature type="transmembrane region" description="Helical" evidence="1">
    <location>
        <begin position="44"/>
        <end position="61"/>
    </location>
</feature>
<name>A0A7Y9IZY1_9ACTN</name>
<proteinExistence type="predicted"/>
<gene>
    <name evidence="2" type="ORF">BJ968_001491</name>
</gene>
<comment type="caution">
    <text evidence="2">The sequence shown here is derived from an EMBL/GenBank/DDBJ whole genome shotgun (WGS) entry which is preliminary data.</text>
</comment>
<evidence type="ECO:0000256" key="1">
    <source>
        <dbReference type="SAM" id="Phobius"/>
    </source>
</evidence>
<feature type="transmembrane region" description="Helical" evidence="1">
    <location>
        <begin position="126"/>
        <end position="146"/>
    </location>
</feature>
<sequence length="164" mass="16132">MNRPSCPATATPASRGAAVAGAVAAVLHVPLALAHAGASLPLALVLLVMALVCLPCAGHLWRAPSPRTWRAVALAGSLVLVAHAALLLAPPLSVPSPGVRLDVAGSAGHAGHATALGGTAAWHSPALLAVVSALTAAQVVACLVLLERSRRPSGATGASVTMTR</sequence>
<keyword evidence="1" id="KW-1133">Transmembrane helix</keyword>
<organism evidence="2 3">
    <name type="scientific">Kineococcus aurantiacus</name>
    <dbReference type="NCBI Taxonomy" id="37633"/>
    <lineage>
        <taxon>Bacteria</taxon>
        <taxon>Bacillati</taxon>
        <taxon>Actinomycetota</taxon>
        <taxon>Actinomycetes</taxon>
        <taxon>Kineosporiales</taxon>
        <taxon>Kineosporiaceae</taxon>
        <taxon>Kineococcus</taxon>
    </lineage>
</organism>
<reference evidence="2 3" key="1">
    <citation type="submission" date="2020-07" db="EMBL/GenBank/DDBJ databases">
        <title>Sequencing the genomes of 1000 actinobacteria strains.</title>
        <authorList>
            <person name="Klenk H.-P."/>
        </authorList>
    </citation>
    <scope>NUCLEOTIDE SEQUENCE [LARGE SCALE GENOMIC DNA]</scope>
    <source>
        <strain evidence="2 3">DSM 7487</strain>
    </source>
</reference>
<evidence type="ECO:0000313" key="3">
    <source>
        <dbReference type="Proteomes" id="UP000521922"/>
    </source>
</evidence>
<evidence type="ECO:0000313" key="2">
    <source>
        <dbReference type="EMBL" id="NYD21951.1"/>
    </source>
</evidence>
<protein>
    <submittedName>
        <fullName evidence="2">Uncharacterized protein</fullName>
    </submittedName>
</protein>
<dbReference type="RefSeq" id="WP_179750608.1">
    <property type="nucleotide sequence ID" value="NZ_BAAAGN010000005.1"/>
</dbReference>
<keyword evidence="1" id="KW-0812">Transmembrane</keyword>
<dbReference type="EMBL" id="JACCBB010000001">
    <property type="protein sequence ID" value="NYD21951.1"/>
    <property type="molecule type" value="Genomic_DNA"/>
</dbReference>
<accession>A0A7Y9IZY1</accession>
<keyword evidence="1" id="KW-0472">Membrane</keyword>
<dbReference type="AlphaFoldDB" id="A0A7Y9IZY1"/>
<keyword evidence="3" id="KW-1185">Reference proteome</keyword>